<dbReference type="Gene3D" id="1.20.1730.10">
    <property type="entry name" value="Sodium/glucose cotransporter"/>
    <property type="match status" value="1"/>
</dbReference>
<evidence type="ECO:0000256" key="1">
    <source>
        <dbReference type="ARBA" id="ARBA00004651"/>
    </source>
</evidence>
<dbReference type="AlphaFoldDB" id="A0A0U1KY61"/>
<comment type="subcellular location">
    <subcellularLocation>
        <location evidence="1">Cell membrane</location>
        <topology evidence="1">Multi-pass membrane protein</topology>
    </subcellularLocation>
</comment>
<evidence type="ECO:0000256" key="9">
    <source>
        <dbReference type="ARBA" id="ARBA00023065"/>
    </source>
</evidence>
<evidence type="ECO:0000256" key="11">
    <source>
        <dbReference type="ARBA" id="ARBA00023201"/>
    </source>
</evidence>
<feature type="transmembrane region" description="Helical" evidence="14">
    <location>
        <begin position="462"/>
        <end position="481"/>
    </location>
</feature>
<dbReference type="InterPro" id="IPR038377">
    <property type="entry name" value="Na/Glc_symporter_sf"/>
</dbReference>
<dbReference type="Proteomes" id="UP000049855">
    <property type="component" value="Unassembled WGS sequence"/>
</dbReference>
<keyword evidence="4" id="KW-1003">Cell membrane</keyword>
<gene>
    <name evidence="15" type="ORF">SpAn4DRAFT_2818</name>
</gene>
<dbReference type="PANTHER" id="PTHR48086:SF3">
    <property type="entry name" value="SODIUM_PROLINE SYMPORTER"/>
    <property type="match status" value="1"/>
</dbReference>
<dbReference type="Pfam" id="PF00474">
    <property type="entry name" value="SSF"/>
    <property type="match status" value="1"/>
</dbReference>
<keyword evidence="3" id="KW-0813">Transport</keyword>
<evidence type="ECO:0000256" key="12">
    <source>
        <dbReference type="ARBA" id="ARBA00033708"/>
    </source>
</evidence>
<feature type="transmembrane region" description="Helical" evidence="14">
    <location>
        <begin position="190"/>
        <end position="211"/>
    </location>
</feature>
<feature type="transmembrane region" description="Helical" evidence="14">
    <location>
        <begin position="285"/>
        <end position="304"/>
    </location>
</feature>
<feature type="transmembrane region" description="Helical" evidence="14">
    <location>
        <begin position="380"/>
        <end position="401"/>
    </location>
</feature>
<dbReference type="PROSITE" id="PS50283">
    <property type="entry name" value="NA_SOLUT_SYMP_3"/>
    <property type="match status" value="1"/>
</dbReference>
<feature type="transmembrane region" description="Helical" evidence="14">
    <location>
        <begin position="158"/>
        <end position="178"/>
    </location>
</feature>
<feature type="transmembrane region" description="Helical" evidence="14">
    <location>
        <begin position="46"/>
        <end position="64"/>
    </location>
</feature>
<evidence type="ECO:0000256" key="10">
    <source>
        <dbReference type="ARBA" id="ARBA00023136"/>
    </source>
</evidence>
<feature type="transmembrane region" description="Helical" evidence="14">
    <location>
        <begin position="245"/>
        <end position="264"/>
    </location>
</feature>
<evidence type="ECO:0000256" key="8">
    <source>
        <dbReference type="ARBA" id="ARBA00023053"/>
    </source>
</evidence>
<evidence type="ECO:0000256" key="3">
    <source>
        <dbReference type="ARBA" id="ARBA00022448"/>
    </source>
</evidence>
<evidence type="ECO:0000256" key="6">
    <source>
        <dbReference type="ARBA" id="ARBA00022847"/>
    </source>
</evidence>
<evidence type="ECO:0000313" key="16">
    <source>
        <dbReference type="Proteomes" id="UP000049855"/>
    </source>
</evidence>
<protein>
    <submittedName>
        <fullName evidence="15">Proline/sodium symporter PutP (TC 2.A.21.2.1) @ Propionate/sodium symporter</fullName>
    </submittedName>
</protein>
<reference evidence="16" key="1">
    <citation type="submission" date="2015-03" db="EMBL/GenBank/DDBJ databases">
        <authorList>
            <person name="Nijsse Bart"/>
        </authorList>
    </citation>
    <scope>NUCLEOTIDE SEQUENCE [LARGE SCALE GENOMIC DNA]</scope>
</reference>
<evidence type="ECO:0000256" key="13">
    <source>
        <dbReference type="RuleBase" id="RU362091"/>
    </source>
</evidence>
<feature type="transmembrane region" description="Helical" evidence="14">
    <location>
        <begin position="438"/>
        <end position="456"/>
    </location>
</feature>
<keyword evidence="8" id="KW-0915">Sodium</keyword>
<comment type="similarity">
    <text evidence="2 13">Belongs to the sodium:solute symporter (SSF) (TC 2.A.21) family.</text>
</comment>
<feature type="transmembrane region" description="Helical" evidence="14">
    <location>
        <begin position="84"/>
        <end position="102"/>
    </location>
</feature>
<dbReference type="GO" id="GO:0006814">
    <property type="term" value="P:sodium ion transport"/>
    <property type="evidence" value="ECO:0007669"/>
    <property type="project" value="UniProtKB-KW"/>
</dbReference>
<feature type="transmembrane region" description="Helical" evidence="14">
    <location>
        <begin position="324"/>
        <end position="345"/>
    </location>
</feature>
<evidence type="ECO:0000256" key="5">
    <source>
        <dbReference type="ARBA" id="ARBA00022692"/>
    </source>
</evidence>
<keyword evidence="5 14" id="KW-0812">Transmembrane</keyword>
<feature type="transmembrane region" description="Helical" evidence="14">
    <location>
        <begin position="407"/>
        <end position="431"/>
    </location>
</feature>
<keyword evidence="6" id="KW-0769">Symport</keyword>
<dbReference type="PANTHER" id="PTHR48086">
    <property type="entry name" value="SODIUM/PROLINE SYMPORTER-RELATED"/>
    <property type="match status" value="1"/>
</dbReference>
<accession>A0A0U1KY61</accession>
<name>A0A0U1KY61_9FIRM</name>
<dbReference type="RefSeq" id="WP_021167077.1">
    <property type="nucleotide sequence ID" value="NZ_CTRP01000010.1"/>
</dbReference>
<evidence type="ECO:0000256" key="4">
    <source>
        <dbReference type="ARBA" id="ARBA00022475"/>
    </source>
</evidence>
<comment type="catalytic activity">
    <reaction evidence="12">
        <text>L-proline(in) + Na(+)(in) = L-proline(out) + Na(+)(out)</text>
        <dbReference type="Rhea" id="RHEA:28967"/>
        <dbReference type="ChEBI" id="CHEBI:29101"/>
        <dbReference type="ChEBI" id="CHEBI:60039"/>
    </reaction>
</comment>
<dbReference type="EMBL" id="CTRP01000010">
    <property type="protein sequence ID" value="CQR72358.1"/>
    <property type="molecule type" value="Genomic_DNA"/>
</dbReference>
<dbReference type="GO" id="GO:0005886">
    <property type="term" value="C:plasma membrane"/>
    <property type="evidence" value="ECO:0007669"/>
    <property type="project" value="UniProtKB-SubCell"/>
</dbReference>
<keyword evidence="9" id="KW-0406">Ion transport</keyword>
<dbReference type="InterPro" id="IPR050277">
    <property type="entry name" value="Sodium:Solute_Symporter"/>
</dbReference>
<dbReference type="GO" id="GO:0015293">
    <property type="term" value="F:symporter activity"/>
    <property type="evidence" value="ECO:0007669"/>
    <property type="project" value="UniProtKB-KW"/>
</dbReference>
<keyword evidence="16" id="KW-1185">Reference proteome</keyword>
<keyword evidence="10 14" id="KW-0472">Membrane</keyword>
<keyword evidence="7 14" id="KW-1133">Transmembrane helix</keyword>
<dbReference type="CDD" id="cd10322">
    <property type="entry name" value="SLC5sbd"/>
    <property type="match status" value="1"/>
</dbReference>
<feature type="transmembrane region" description="Helical" evidence="14">
    <location>
        <begin position="6"/>
        <end position="26"/>
    </location>
</feature>
<evidence type="ECO:0000256" key="14">
    <source>
        <dbReference type="SAM" id="Phobius"/>
    </source>
</evidence>
<evidence type="ECO:0000313" key="15">
    <source>
        <dbReference type="EMBL" id="CQR72358.1"/>
    </source>
</evidence>
<proteinExistence type="inferred from homology"/>
<keyword evidence="11" id="KW-0739">Sodium transport</keyword>
<organism evidence="15 16">
    <name type="scientific">Sporomusa ovata</name>
    <dbReference type="NCBI Taxonomy" id="2378"/>
    <lineage>
        <taxon>Bacteria</taxon>
        <taxon>Bacillati</taxon>
        <taxon>Bacillota</taxon>
        <taxon>Negativicutes</taxon>
        <taxon>Selenomonadales</taxon>
        <taxon>Sporomusaceae</taxon>
        <taxon>Sporomusa</taxon>
    </lineage>
</organism>
<sequence>MLSATTTWTLYISYMGALIAFGVYVWWREKNNSARHFYTAGNTINWFVLCMTYIAALMSTWVFFAGPGGYYRGGFGYYMSELSYIPLFPVLTYFVMNKVWLLNTQRNYTTQADIFVDRFRSPTLRLVLALVFFCVSMPYAAAIYIACGKAATVATNGAIDQTTAVIFVGLTALLFIPFGGVKSVAWAATVQAWIFMVALWSIGICAIAYGFGGDVFGAAASVWDHTNSWFSYPGPEKWVPYSARFGYPIACAIGWTIMLPDVFIRAGYFGKDMQTQRSLMVLQPVLQTVVWTGVMFIGFAAIATLPGLKGGDTELVIPLLLAKIVSPESASVAAILMAVFVWGTLAKGLSAATSHLLVAGSIISEDILTRLLNLKVSPNVHITIARLAVVGLGLAALWLALNPPDLMWTLIMFAIALVMPIFPVLVAALYWRRATAPAALTASIVGVIGVLLTYQHGMGDSWYGVLGMVASAVLMVVVSYMTKETDKEVLDEFYGALAKAEAEYYED</sequence>
<feature type="transmembrane region" description="Helical" evidence="14">
    <location>
        <begin position="123"/>
        <end position="146"/>
    </location>
</feature>
<evidence type="ECO:0000256" key="2">
    <source>
        <dbReference type="ARBA" id="ARBA00006434"/>
    </source>
</evidence>
<evidence type="ECO:0000256" key="7">
    <source>
        <dbReference type="ARBA" id="ARBA00022989"/>
    </source>
</evidence>
<dbReference type="InterPro" id="IPR001734">
    <property type="entry name" value="Na/solute_symporter"/>
</dbReference>